<dbReference type="Proteomes" id="UP000887540">
    <property type="component" value="Unplaced"/>
</dbReference>
<accession>A0A914EP51</accession>
<dbReference type="WBParaSite" id="ACRNAN_scaffold9938.g15775.t1">
    <property type="protein sequence ID" value="ACRNAN_scaffold9938.g15775.t1"/>
    <property type="gene ID" value="ACRNAN_scaffold9938.g15775"/>
</dbReference>
<evidence type="ECO:0000313" key="1">
    <source>
        <dbReference type="Proteomes" id="UP000887540"/>
    </source>
</evidence>
<protein>
    <submittedName>
        <fullName evidence="2">Uncharacterized protein</fullName>
    </submittedName>
</protein>
<sequence>MLTLMEMIVIYAPGRYVLSVPQLEEVKKYITPKICMDCQWFEPLQKLLNMLQGNVEKFLQ</sequence>
<name>A0A914EP51_9BILA</name>
<proteinExistence type="predicted"/>
<dbReference type="AlphaFoldDB" id="A0A914EP51"/>
<organism evidence="1 2">
    <name type="scientific">Acrobeloides nanus</name>
    <dbReference type="NCBI Taxonomy" id="290746"/>
    <lineage>
        <taxon>Eukaryota</taxon>
        <taxon>Metazoa</taxon>
        <taxon>Ecdysozoa</taxon>
        <taxon>Nematoda</taxon>
        <taxon>Chromadorea</taxon>
        <taxon>Rhabditida</taxon>
        <taxon>Tylenchina</taxon>
        <taxon>Cephalobomorpha</taxon>
        <taxon>Cephaloboidea</taxon>
        <taxon>Cephalobidae</taxon>
        <taxon>Acrobeloides</taxon>
    </lineage>
</organism>
<evidence type="ECO:0000313" key="2">
    <source>
        <dbReference type="WBParaSite" id="ACRNAN_scaffold9938.g15775.t1"/>
    </source>
</evidence>
<keyword evidence="1" id="KW-1185">Reference proteome</keyword>
<reference evidence="2" key="1">
    <citation type="submission" date="2022-11" db="UniProtKB">
        <authorList>
            <consortium name="WormBaseParasite"/>
        </authorList>
    </citation>
    <scope>IDENTIFICATION</scope>
</reference>